<dbReference type="EMBL" id="JACJUD010000006">
    <property type="protein sequence ID" value="MBB2496831.1"/>
    <property type="molecule type" value="Genomic_DNA"/>
</dbReference>
<dbReference type="Pfam" id="PF13356">
    <property type="entry name" value="Arm-DNA-bind_3"/>
    <property type="match status" value="1"/>
</dbReference>
<dbReference type="Gene3D" id="1.10.443.10">
    <property type="entry name" value="Intergrase catalytic core"/>
    <property type="match status" value="1"/>
</dbReference>
<keyword evidence="2" id="KW-0229">DNA integration</keyword>
<dbReference type="PANTHER" id="PTHR30629:SF2">
    <property type="entry name" value="PROPHAGE INTEGRASE INTS-RELATED"/>
    <property type="match status" value="1"/>
</dbReference>
<evidence type="ECO:0000313" key="6">
    <source>
        <dbReference type="EMBL" id="MBB2496831.1"/>
    </source>
</evidence>
<dbReference type="InterPro" id="IPR010998">
    <property type="entry name" value="Integrase_recombinase_N"/>
</dbReference>
<dbReference type="Gene3D" id="1.10.150.130">
    <property type="match status" value="1"/>
</dbReference>
<dbReference type="SUPFAM" id="SSF56349">
    <property type="entry name" value="DNA breaking-rejoining enzymes"/>
    <property type="match status" value="1"/>
</dbReference>
<accession>A0A7W4QE66</accession>
<sequence length="403" mass="45522">MSLTDSAIKAAKPQEKPYKLTDAHGLYLLVNPNGSKLWKLKYRVAGKEKKLALGAYPIIGLQQARQRREEARQLVANGQDPSAARRAAKHAQKATELTFETLAREWYAYNAPRWKKTTAYKANLYLKNDIFPGIGSWPATTVNRPALVELVRKVEARGALNAAEKIRQWLRQIFDFGMARGVVESNPAIGLNVVAAPAKAVRHHPHVTFAELPELLAKLDSAKLHAFTRAAVRLLILTAVRPGELRAAPWSEFDLDAATWTIPKERMKARRPHVVPLPRQAVAILRQLHEVTGRYALLFPGQQNPDRPMSENTINKALRLMGYEDRQTGHGFRHLLSTELNGRSCYNRDWIERQLAHGDTDEIRDTYNHATYLEQRRGMMQEWADSIDTLCAGANVVNIKRKA</sequence>
<dbReference type="Proteomes" id="UP000542720">
    <property type="component" value="Unassembled WGS sequence"/>
</dbReference>
<keyword evidence="4" id="KW-0233">DNA recombination</keyword>
<dbReference type="PROSITE" id="PS51898">
    <property type="entry name" value="TYR_RECOMBINASE"/>
    <property type="match status" value="1"/>
</dbReference>
<dbReference type="RefSeq" id="WP_183090364.1">
    <property type="nucleotide sequence ID" value="NZ_JACJUD010000006.1"/>
</dbReference>
<dbReference type="InterPro" id="IPR025166">
    <property type="entry name" value="Integrase_DNA_bind_dom"/>
</dbReference>
<name>A0A7W4QE66_9GAMM</name>
<dbReference type="Pfam" id="PF22022">
    <property type="entry name" value="Phage_int_M"/>
    <property type="match status" value="1"/>
</dbReference>
<dbReference type="InterPro" id="IPR050808">
    <property type="entry name" value="Phage_Integrase"/>
</dbReference>
<dbReference type="InterPro" id="IPR013762">
    <property type="entry name" value="Integrase-like_cat_sf"/>
</dbReference>
<comment type="similarity">
    <text evidence="1">Belongs to the 'phage' integrase family.</text>
</comment>
<dbReference type="InterPro" id="IPR053876">
    <property type="entry name" value="Phage_int_M"/>
</dbReference>
<dbReference type="InterPro" id="IPR002104">
    <property type="entry name" value="Integrase_catalytic"/>
</dbReference>
<dbReference type="InterPro" id="IPR011010">
    <property type="entry name" value="DNA_brk_join_enz"/>
</dbReference>
<evidence type="ECO:0000256" key="1">
    <source>
        <dbReference type="ARBA" id="ARBA00008857"/>
    </source>
</evidence>
<dbReference type="GO" id="GO:0015074">
    <property type="term" value="P:DNA integration"/>
    <property type="evidence" value="ECO:0007669"/>
    <property type="project" value="UniProtKB-KW"/>
</dbReference>
<dbReference type="CDD" id="cd00801">
    <property type="entry name" value="INT_P4_C"/>
    <property type="match status" value="1"/>
</dbReference>
<gene>
    <name evidence="6" type="ORF">H3H51_17545</name>
</gene>
<evidence type="ECO:0000256" key="4">
    <source>
        <dbReference type="ARBA" id="ARBA00023172"/>
    </source>
</evidence>
<evidence type="ECO:0000313" key="7">
    <source>
        <dbReference type="Proteomes" id="UP000542720"/>
    </source>
</evidence>
<dbReference type="GO" id="GO:0003677">
    <property type="term" value="F:DNA binding"/>
    <property type="evidence" value="ECO:0007669"/>
    <property type="project" value="UniProtKB-KW"/>
</dbReference>
<evidence type="ECO:0000259" key="5">
    <source>
        <dbReference type="PROSITE" id="PS51898"/>
    </source>
</evidence>
<dbReference type="InterPro" id="IPR038488">
    <property type="entry name" value="Integrase_DNA-bd_sf"/>
</dbReference>
<keyword evidence="3" id="KW-0238">DNA-binding</keyword>
<dbReference type="AlphaFoldDB" id="A0A7W4QE66"/>
<dbReference type="PANTHER" id="PTHR30629">
    <property type="entry name" value="PROPHAGE INTEGRASE"/>
    <property type="match status" value="1"/>
</dbReference>
<feature type="domain" description="Tyr recombinase" evidence="5">
    <location>
        <begin position="202"/>
        <end position="380"/>
    </location>
</feature>
<dbReference type="Pfam" id="PF00589">
    <property type="entry name" value="Phage_integrase"/>
    <property type="match status" value="1"/>
</dbReference>
<proteinExistence type="inferred from homology"/>
<organism evidence="6 7">
    <name type="scientific">Aquipseudomonas ullengensis</name>
    <dbReference type="NCBI Taxonomy" id="2759166"/>
    <lineage>
        <taxon>Bacteria</taxon>
        <taxon>Pseudomonadati</taxon>
        <taxon>Pseudomonadota</taxon>
        <taxon>Gammaproteobacteria</taxon>
        <taxon>Pseudomonadales</taxon>
        <taxon>Pseudomonadaceae</taxon>
        <taxon>Aquipseudomonas</taxon>
    </lineage>
</organism>
<dbReference type="Gene3D" id="3.30.160.390">
    <property type="entry name" value="Integrase, DNA-binding domain"/>
    <property type="match status" value="1"/>
</dbReference>
<evidence type="ECO:0000256" key="2">
    <source>
        <dbReference type="ARBA" id="ARBA00022908"/>
    </source>
</evidence>
<dbReference type="GO" id="GO:0006310">
    <property type="term" value="P:DNA recombination"/>
    <property type="evidence" value="ECO:0007669"/>
    <property type="project" value="UniProtKB-KW"/>
</dbReference>
<keyword evidence="7" id="KW-1185">Reference proteome</keyword>
<protein>
    <submittedName>
        <fullName evidence="6">Tyrosine-type recombinase/integrase</fullName>
    </submittedName>
</protein>
<evidence type="ECO:0000256" key="3">
    <source>
        <dbReference type="ARBA" id="ARBA00023125"/>
    </source>
</evidence>
<comment type="caution">
    <text evidence="6">The sequence shown here is derived from an EMBL/GenBank/DDBJ whole genome shotgun (WGS) entry which is preliminary data.</text>
</comment>
<reference evidence="6 7" key="1">
    <citation type="submission" date="2020-08" db="EMBL/GenBank/DDBJ databases">
        <authorList>
            <person name="Kim C.M."/>
        </authorList>
    </citation>
    <scope>NUCLEOTIDE SEQUENCE [LARGE SCALE GENOMIC DNA]</scope>
    <source>
        <strain evidence="6 7">UL070</strain>
    </source>
</reference>